<feature type="non-terminal residue" evidence="2">
    <location>
        <position position="106"/>
    </location>
</feature>
<proteinExistence type="predicted"/>
<protein>
    <submittedName>
        <fullName evidence="2">Uncharacterized protein</fullName>
    </submittedName>
</protein>
<gene>
    <name evidence="2" type="ORF">LCGC14_3105340</name>
</gene>
<dbReference type="AlphaFoldDB" id="A0A0F8W6Q3"/>
<keyword evidence="1" id="KW-0812">Transmembrane</keyword>
<sequence length="106" mass="11530">MEFIRPIWEGITELIGVALDVITTVVTLAVRGILALWENHGERIMSTVVQVFTTIRDVIVGVMDVISGILNVVMGVLTGDWSRAWEGVQKIVGGVWDAITALIRGA</sequence>
<feature type="transmembrane region" description="Helical" evidence="1">
    <location>
        <begin position="14"/>
        <end position="37"/>
    </location>
</feature>
<keyword evidence="1" id="KW-0472">Membrane</keyword>
<keyword evidence="1" id="KW-1133">Transmembrane helix</keyword>
<name>A0A0F8W6Q3_9ZZZZ</name>
<dbReference type="EMBL" id="LAZR01067032">
    <property type="protein sequence ID" value="KKK52397.1"/>
    <property type="molecule type" value="Genomic_DNA"/>
</dbReference>
<evidence type="ECO:0000256" key="1">
    <source>
        <dbReference type="SAM" id="Phobius"/>
    </source>
</evidence>
<reference evidence="2" key="1">
    <citation type="journal article" date="2015" name="Nature">
        <title>Complex archaea that bridge the gap between prokaryotes and eukaryotes.</title>
        <authorList>
            <person name="Spang A."/>
            <person name="Saw J.H."/>
            <person name="Jorgensen S.L."/>
            <person name="Zaremba-Niedzwiedzka K."/>
            <person name="Martijn J."/>
            <person name="Lind A.E."/>
            <person name="van Eijk R."/>
            <person name="Schleper C."/>
            <person name="Guy L."/>
            <person name="Ettema T.J."/>
        </authorList>
    </citation>
    <scope>NUCLEOTIDE SEQUENCE</scope>
</reference>
<comment type="caution">
    <text evidence="2">The sequence shown here is derived from an EMBL/GenBank/DDBJ whole genome shotgun (WGS) entry which is preliminary data.</text>
</comment>
<feature type="transmembrane region" description="Helical" evidence="1">
    <location>
        <begin position="58"/>
        <end position="77"/>
    </location>
</feature>
<evidence type="ECO:0000313" key="2">
    <source>
        <dbReference type="EMBL" id="KKK52397.1"/>
    </source>
</evidence>
<accession>A0A0F8W6Q3</accession>
<organism evidence="2">
    <name type="scientific">marine sediment metagenome</name>
    <dbReference type="NCBI Taxonomy" id="412755"/>
    <lineage>
        <taxon>unclassified sequences</taxon>
        <taxon>metagenomes</taxon>
        <taxon>ecological metagenomes</taxon>
    </lineage>
</organism>